<keyword evidence="1" id="KW-0472">Membrane</keyword>
<protein>
    <submittedName>
        <fullName evidence="3">PGG domain-containing protein</fullName>
    </submittedName>
</protein>
<proteinExistence type="predicted"/>
<feature type="transmembrane region" description="Helical" evidence="1">
    <location>
        <begin position="32"/>
        <end position="53"/>
    </location>
</feature>
<feature type="transmembrane region" description="Helical" evidence="1">
    <location>
        <begin position="116"/>
        <end position="135"/>
    </location>
</feature>
<sequence>MLANDSTVFKEEAKYVNRQRIRNKNHLERLSLTKMIFSILAFLFAICSTISAADAKPSSFAKPHRVASQGHGLTQREHCFKSKAGFDSIFIFVSAFCFMESLLGFYGTLKEKRCPMVANFTLSIISCVVLTVLFTSSTQLISYTVDNGQAFRSTALSFVAIFYLCYLILTYISLSLLCYHWNCRCCDQGCCCCTREPDIFEPIILLFDEVGTNLMLLNLNFKSLRKANGRV</sequence>
<keyword evidence="1" id="KW-0812">Transmembrane</keyword>
<evidence type="ECO:0000256" key="1">
    <source>
        <dbReference type="SAM" id="Phobius"/>
    </source>
</evidence>
<organism evidence="2 3">
    <name type="scientific">Romanomermis culicivorax</name>
    <name type="common">Nematode worm</name>
    <dbReference type="NCBI Taxonomy" id="13658"/>
    <lineage>
        <taxon>Eukaryota</taxon>
        <taxon>Metazoa</taxon>
        <taxon>Ecdysozoa</taxon>
        <taxon>Nematoda</taxon>
        <taxon>Enoplea</taxon>
        <taxon>Dorylaimia</taxon>
        <taxon>Mermithida</taxon>
        <taxon>Mermithoidea</taxon>
        <taxon>Mermithidae</taxon>
        <taxon>Romanomermis</taxon>
    </lineage>
</organism>
<reference evidence="3" key="1">
    <citation type="submission" date="2022-11" db="UniProtKB">
        <authorList>
            <consortium name="WormBaseParasite"/>
        </authorList>
    </citation>
    <scope>IDENTIFICATION</scope>
</reference>
<evidence type="ECO:0000313" key="3">
    <source>
        <dbReference type="WBParaSite" id="nRc.2.0.1.t38278-RA"/>
    </source>
</evidence>
<feature type="transmembrane region" description="Helical" evidence="1">
    <location>
        <begin position="89"/>
        <end position="109"/>
    </location>
</feature>
<dbReference type="Proteomes" id="UP000887565">
    <property type="component" value="Unplaced"/>
</dbReference>
<evidence type="ECO:0000313" key="2">
    <source>
        <dbReference type="Proteomes" id="UP000887565"/>
    </source>
</evidence>
<feature type="transmembrane region" description="Helical" evidence="1">
    <location>
        <begin position="155"/>
        <end position="174"/>
    </location>
</feature>
<accession>A0A915KHG8</accession>
<keyword evidence="2" id="KW-1185">Reference proteome</keyword>
<dbReference type="AlphaFoldDB" id="A0A915KHG8"/>
<dbReference type="WBParaSite" id="nRc.2.0.1.t38278-RA">
    <property type="protein sequence ID" value="nRc.2.0.1.t38278-RA"/>
    <property type="gene ID" value="nRc.2.0.1.g38278"/>
</dbReference>
<keyword evidence="1" id="KW-1133">Transmembrane helix</keyword>
<name>A0A915KHG8_ROMCU</name>